<dbReference type="EMBL" id="SOHA01000039">
    <property type="protein sequence ID" value="TFD27492.1"/>
    <property type="molecule type" value="Genomic_DNA"/>
</dbReference>
<accession>A0A4Y8JRF7</accession>
<reference evidence="1 2" key="1">
    <citation type="submission" date="2019-03" db="EMBL/GenBank/DDBJ databases">
        <title>Genomics of glacier-inhabiting Cryobacterium strains.</title>
        <authorList>
            <person name="Liu Q."/>
            <person name="Xin Y.-H."/>
        </authorList>
    </citation>
    <scope>NUCLEOTIDE SEQUENCE [LARGE SCALE GENOMIC DNA]</scope>
    <source>
        <strain evidence="1 2">TMT1-51</strain>
    </source>
</reference>
<keyword evidence="2" id="KW-1185">Reference proteome</keyword>
<evidence type="ECO:0000313" key="1">
    <source>
        <dbReference type="EMBL" id="TFD27492.1"/>
    </source>
</evidence>
<gene>
    <name evidence="1" type="ORF">E3T49_13195</name>
</gene>
<sequence>MDHEEPQNEPVVEYGAQYQDGMVIWDLSPLGGVVSPLANETGRAKAQDDYKFVLKRAGIKPDASNRLKFVKRTRTVVFSAATEVV</sequence>
<proteinExistence type="predicted"/>
<comment type="caution">
    <text evidence="1">The sequence shown here is derived from an EMBL/GenBank/DDBJ whole genome shotgun (WGS) entry which is preliminary data.</text>
</comment>
<evidence type="ECO:0000313" key="2">
    <source>
        <dbReference type="Proteomes" id="UP000297472"/>
    </source>
</evidence>
<dbReference type="Proteomes" id="UP000297472">
    <property type="component" value="Unassembled WGS sequence"/>
</dbReference>
<organism evidence="1 2">
    <name type="scientific">Cryobacterium cryoconiti</name>
    <dbReference type="NCBI Taxonomy" id="1259239"/>
    <lineage>
        <taxon>Bacteria</taxon>
        <taxon>Bacillati</taxon>
        <taxon>Actinomycetota</taxon>
        <taxon>Actinomycetes</taxon>
        <taxon>Micrococcales</taxon>
        <taxon>Microbacteriaceae</taxon>
        <taxon>Cryobacterium</taxon>
    </lineage>
</organism>
<dbReference type="RefSeq" id="WP_134425362.1">
    <property type="nucleotide sequence ID" value="NZ_SOHA01000039.1"/>
</dbReference>
<protein>
    <submittedName>
        <fullName evidence="1">Uncharacterized protein</fullName>
    </submittedName>
</protein>
<dbReference type="AlphaFoldDB" id="A0A4Y8JRF7"/>
<name>A0A4Y8JRF7_9MICO</name>